<dbReference type="RefSeq" id="XP_013340021.1">
    <property type="nucleotide sequence ID" value="XM_013484567.1"/>
</dbReference>
<dbReference type="EMBL" id="KL584777">
    <property type="protein sequence ID" value="KEQ91530.1"/>
    <property type="molecule type" value="Genomic_DNA"/>
</dbReference>
<dbReference type="InParanoid" id="A0A074Y1C1"/>
<organism evidence="1 2">
    <name type="scientific">Aureobasidium subglaciale (strain EXF-2481)</name>
    <name type="common">Aureobasidium pullulans var. subglaciale</name>
    <dbReference type="NCBI Taxonomy" id="1043005"/>
    <lineage>
        <taxon>Eukaryota</taxon>
        <taxon>Fungi</taxon>
        <taxon>Dikarya</taxon>
        <taxon>Ascomycota</taxon>
        <taxon>Pezizomycotina</taxon>
        <taxon>Dothideomycetes</taxon>
        <taxon>Dothideomycetidae</taxon>
        <taxon>Dothideales</taxon>
        <taxon>Saccotheciaceae</taxon>
        <taxon>Aureobasidium</taxon>
    </lineage>
</organism>
<accession>A0A074Y1C1</accession>
<dbReference type="GeneID" id="25364738"/>
<gene>
    <name evidence="1" type="ORF">AUEXF2481DRAFT_32916</name>
</gene>
<proteinExistence type="predicted"/>
<sequence length="582" mass="63295">MQVIKKLSVMPLHIASSDSSPVHDTTKLSARLVVSANPHPPSSFVFPRSRTTKTVETRASQISAKSTRAFAVKGVRRSIVSPSSRPASQYLRANPSSGAYKDVDKVLEHVIEVNPLDEGEVNSKESDGSDVFKSSASKDFMPSLCVSSMKPELAPPEWVGETSTIEESHFAIHSNAPELSHNDSNPATSNDTARLRAISTPAVLASSSHCEKHSHGESSDKEQDTTVILEDGDVTPLELINKATHLKKAELGPGLVNDIDVLIALATKLGLKSVSTSKNDVPEAVTMFSLDNSPSLFIPLAGLTSVSTTTTKKGLATLLAMMPALEVINITTAMGHEDNDYSLDAAFEVASRLAGLQEFVLTIATGEQITGGEVLTLDDKLSFLTIKTPSRSKNAEWYLARGLRSTNLDQSGQTVSSNTPIHHPAALRLDQAIALRPLQDPLFLELAACRSPTGIQQPKEHSLLENAWRIPAGDELTYVTRALDYIRNERPDIAEVLEDDPELAPGKLIQAIKRSLLIQREGDAAMQIVRDEVGDLAAQDWSVRPEDCDRVKELLKIAKEKVFAKYATDDTRVKTEKMWPFS</sequence>
<keyword evidence="2" id="KW-1185">Reference proteome</keyword>
<dbReference type="Proteomes" id="UP000030641">
    <property type="component" value="Unassembled WGS sequence"/>
</dbReference>
<name>A0A074Y1C1_AURSE</name>
<reference evidence="1 2" key="1">
    <citation type="journal article" date="2014" name="BMC Genomics">
        <title>Genome sequencing of four Aureobasidium pullulans varieties: biotechnological potential, stress tolerance, and description of new species.</title>
        <authorList>
            <person name="Gostin Ar C."/>
            <person name="Ohm R.A."/>
            <person name="Kogej T."/>
            <person name="Sonjak S."/>
            <person name="Turk M."/>
            <person name="Zajc J."/>
            <person name="Zalar P."/>
            <person name="Grube M."/>
            <person name="Sun H."/>
            <person name="Han J."/>
            <person name="Sharma A."/>
            <person name="Chiniquy J."/>
            <person name="Ngan C.Y."/>
            <person name="Lipzen A."/>
            <person name="Barry K."/>
            <person name="Grigoriev I.V."/>
            <person name="Gunde-Cimerman N."/>
        </authorList>
    </citation>
    <scope>NUCLEOTIDE SEQUENCE [LARGE SCALE GENOMIC DNA]</scope>
    <source>
        <strain evidence="1 2">EXF-2481</strain>
    </source>
</reference>
<dbReference type="HOGENOM" id="CLU_468485_0_0_1"/>
<evidence type="ECO:0000313" key="1">
    <source>
        <dbReference type="EMBL" id="KEQ91530.1"/>
    </source>
</evidence>
<evidence type="ECO:0000313" key="2">
    <source>
        <dbReference type="Proteomes" id="UP000030641"/>
    </source>
</evidence>
<protein>
    <submittedName>
        <fullName evidence="1">Uncharacterized protein</fullName>
    </submittedName>
</protein>
<dbReference type="AlphaFoldDB" id="A0A074Y1C1"/>
<dbReference type="OrthoDB" id="10507639at2759"/>